<evidence type="ECO:0000256" key="1">
    <source>
        <dbReference type="SAM" id="Phobius"/>
    </source>
</evidence>
<keyword evidence="3" id="KW-1185">Reference proteome</keyword>
<keyword evidence="1" id="KW-1133">Transmembrane helix</keyword>
<proteinExistence type="predicted"/>
<dbReference type="EMBL" id="OX395130">
    <property type="protein sequence ID" value="CAI5775105.1"/>
    <property type="molecule type" value="Genomic_DNA"/>
</dbReference>
<protein>
    <submittedName>
        <fullName evidence="2">Uncharacterized protein</fullName>
    </submittedName>
</protein>
<evidence type="ECO:0000313" key="2">
    <source>
        <dbReference type="EMBL" id="CAI5775105.1"/>
    </source>
</evidence>
<accession>A0AA35P6V5</accession>
<organism evidence="2 3">
    <name type="scientific">Podarcis lilfordi</name>
    <name type="common">Lilford's wall lizard</name>
    <dbReference type="NCBI Taxonomy" id="74358"/>
    <lineage>
        <taxon>Eukaryota</taxon>
        <taxon>Metazoa</taxon>
        <taxon>Chordata</taxon>
        <taxon>Craniata</taxon>
        <taxon>Vertebrata</taxon>
        <taxon>Euteleostomi</taxon>
        <taxon>Lepidosauria</taxon>
        <taxon>Squamata</taxon>
        <taxon>Bifurcata</taxon>
        <taxon>Unidentata</taxon>
        <taxon>Episquamata</taxon>
        <taxon>Laterata</taxon>
        <taxon>Lacertibaenia</taxon>
        <taxon>Lacertidae</taxon>
        <taxon>Podarcis</taxon>
    </lineage>
</organism>
<evidence type="ECO:0000313" key="3">
    <source>
        <dbReference type="Proteomes" id="UP001178461"/>
    </source>
</evidence>
<dbReference type="AlphaFoldDB" id="A0AA35P6V5"/>
<keyword evidence="1" id="KW-0472">Membrane</keyword>
<name>A0AA35P6V5_9SAUR</name>
<sequence length="91" mass="9506">MLGRSGSPLGRKREGNAADLGGYYIIIIIPSFILSVTFSSVPNRGKGEATKGLVRAGAVCARSSAAAVQLCDFFFAESEGRVRAARALGEN</sequence>
<gene>
    <name evidence="2" type="ORF">PODLI_1B014841</name>
</gene>
<keyword evidence="1" id="KW-0812">Transmembrane</keyword>
<feature type="transmembrane region" description="Helical" evidence="1">
    <location>
        <begin position="20"/>
        <end position="41"/>
    </location>
</feature>
<reference evidence="2" key="1">
    <citation type="submission" date="2022-12" db="EMBL/GenBank/DDBJ databases">
        <authorList>
            <person name="Alioto T."/>
            <person name="Alioto T."/>
            <person name="Gomez Garrido J."/>
        </authorList>
    </citation>
    <scope>NUCLEOTIDE SEQUENCE</scope>
</reference>
<dbReference type="Proteomes" id="UP001178461">
    <property type="component" value="Chromosome 5"/>
</dbReference>